<evidence type="ECO:0000256" key="2">
    <source>
        <dbReference type="ARBA" id="ARBA00008193"/>
    </source>
</evidence>
<evidence type="ECO:0000259" key="8">
    <source>
        <dbReference type="Pfam" id="PF03458"/>
    </source>
</evidence>
<gene>
    <name evidence="9" type="ORF">HMPREF3293_01221</name>
</gene>
<organism evidence="9 10">
    <name type="scientific">Christensenella minuta</name>
    <dbReference type="NCBI Taxonomy" id="626937"/>
    <lineage>
        <taxon>Bacteria</taxon>
        <taxon>Bacillati</taxon>
        <taxon>Bacillota</taxon>
        <taxon>Clostridia</taxon>
        <taxon>Christensenellales</taxon>
        <taxon>Christensenellaceae</taxon>
        <taxon>Christensenella</taxon>
    </lineage>
</organism>
<keyword evidence="5 7" id="KW-1133">Transmembrane helix</keyword>
<feature type="transmembrane region" description="Helical" evidence="7">
    <location>
        <begin position="130"/>
        <end position="149"/>
    </location>
</feature>
<dbReference type="GO" id="GO:0005886">
    <property type="term" value="C:plasma membrane"/>
    <property type="evidence" value="ECO:0007669"/>
    <property type="project" value="UniProtKB-SubCell"/>
</dbReference>
<name>A0A136Q5K3_9FIRM</name>
<comment type="caution">
    <text evidence="9">The sequence shown here is derived from an EMBL/GenBank/DDBJ whole genome shotgun (WGS) entry which is preliminary data.</text>
</comment>
<feature type="transmembrane region" description="Helical" evidence="7">
    <location>
        <begin position="64"/>
        <end position="84"/>
    </location>
</feature>
<evidence type="ECO:0000256" key="5">
    <source>
        <dbReference type="ARBA" id="ARBA00022989"/>
    </source>
</evidence>
<dbReference type="STRING" id="626937.HMPREF3293_01221"/>
<feature type="transmembrane region" description="Helical" evidence="7">
    <location>
        <begin position="187"/>
        <end position="205"/>
    </location>
</feature>
<dbReference type="EMBL" id="LSZW01000054">
    <property type="protein sequence ID" value="KXK65929.1"/>
    <property type="molecule type" value="Genomic_DNA"/>
</dbReference>
<feature type="transmembrane region" description="Helical" evidence="7">
    <location>
        <begin position="35"/>
        <end position="52"/>
    </location>
</feature>
<protein>
    <recommendedName>
        <fullName evidence="8">Glycine transporter domain-containing protein</fullName>
    </recommendedName>
</protein>
<evidence type="ECO:0000313" key="9">
    <source>
        <dbReference type="EMBL" id="KXK65929.1"/>
    </source>
</evidence>
<feature type="domain" description="Glycine transporter" evidence="8">
    <location>
        <begin position="11"/>
        <end position="83"/>
    </location>
</feature>
<dbReference type="PANTHER" id="PTHR30506">
    <property type="entry name" value="INNER MEMBRANE PROTEIN"/>
    <property type="match status" value="1"/>
</dbReference>
<keyword evidence="4 7" id="KW-0812">Transmembrane</keyword>
<dbReference type="KEGG" id="cmiu:B1H56_06315"/>
<dbReference type="Proteomes" id="UP000070366">
    <property type="component" value="Unassembled WGS sequence"/>
</dbReference>
<comment type="similarity">
    <text evidence="2">Belongs to the UPF0126 family.</text>
</comment>
<dbReference type="Pfam" id="PF03458">
    <property type="entry name" value="Gly_transporter"/>
    <property type="match status" value="2"/>
</dbReference>
<keyword evidence="10" id="KW-1185">Reference proteome</keyword>
<keyword evidence="3" id="KW-1003">Cell membrane</keyword>
<dbReference type="InterPro" id="IPR005115">
    <property type="entry name" value="Gly_transporter"/>
</dbReference>
<evidence type="ECO:0000256" key="3">
    <source>
        <dbReference type="ARBA" id="ARBA00022475"/>
    </source>
</evidence>
<evidence type="ECO:0000313" key="10">
    <source>
        <dbReference type="Proteomes" id="UP000070366"/>
    </source>
</evidence>
<evidence type="ECO:0000256" key="7">
    <source>
        <dbReference type="SAM" id="Phobius"/>
    </source>
</evidence>
<dbReference type="RefSeq" id="WP_066517688.1">
    <property type="nucleotide sequence ID" value="NZ_CABMOF010000001.1"/>
</dbReference>
<comment type="subcellular location">
    <subcellularLocation>
        <location evidence="1">Cell membrane</location>
        <topology evidence="1">Multi-pass membrane protein</topology>
    </subcellularLocation>
</comment>
<sequence length="218" mass="23357">MEDIISTFPTALEVIGLLAFSVSGVIAALQKRLDLMGIIVLAITTACGGGILRDVLLQNGIPVFFTNYSYITTVIVAIVGTLAANKLYSRHKTLRKYNVSRILDVADAVGLATFGTSAALMVIAQGGNMLTCVFICTITGCGGGILRDVLVQRMPIIFSGTIYAACCIAGSVVMYLLYDYCFLPRELITAVCFILILGLRFLGIFKGVGLPKIQYHAE</sequence>
<dbReference type="PATRIC" id="fig|626937.4.peg.1207"/>
<evidence type="ECO:0000256" key="1">
    <source>
        <dbReference type="ARBA" id="ARBA00004651"/>
    </source>
</evidence>
<reference evidence="9 10" key="1">
    <citation type="submission" date="2016-02" db="EMBL/GenBank/DDBJ databases">
        <authorList>
            <person name="Wen L."/>
            <person name="He K."/>
            <person name="Yang H."/>
        </authorList>
    </citation>
    <scope>NUCLEOTIDE SEQUENCE [LARGE SCALE GENOMIC DNA]</scope>
    <source>
        <strain evidence="9 10">DSM 22607</strain>
    </source>
</reference>
<keyword evidence="6 7" id="KW-0472">Membrane</keyword>
<dbReference type="PANTHER" id="PTHR30506:SF3">
    <property type="entry name" value="UPF0126 INNER MEMBRANE PROTEIN YADS-RELATED"/>
    <property type="match status" value="1"/>
</dbReference>
<feature type="transmembrane region" description="Helical" evidence="7">
    <location>
        <begin position="105"/>
        <end position="124"/>
    </location>
</feature>
<accession>A0A136Q5K3</accession>
<feature type="domain" description="Glycine transporter" evidence="8">
    <location>
        <begin position="105"/>
        <end position="178"/>
    </location>
</feature>
<proteinExistence type="inferred from homology"/>
<feature type="transmembrane region" description="Helical" evidence="7">
    <location>
        <begin position="6"/>
        <end position="28"/>
    </location>
</feature>
<dbReference type="AlphaFoldDB" id="A0A136Q5K3"/>
<dbReference type="OrthoDB" id="9791874at2"/>
<evidence type="ECO:0000256" key="4">
    <source>
        <dbReference type="ARBA" id="ARBA00022692"/>
    </source>
</evidence>
<feature type="transmembrane region" description="Helical" evidence="7">
    <location>
        <begin position="156"/>
        <end position="175"/>
    </location>
</feature>
<evidence type="ECO:0000256" key="6">
    <source>
        <dbReference type="ARBA" id="ARBA00023136"/>
    </source>
</evidence>